<evidence type="ECO:0000256" key="3">
    <source>
        <dbReference type="ARBA" id="ARBA00022771"/>
    </source>
</evidence>
<dbReference type="RefSeq" id="XP_016451866.1">
    <property type="nucleotide sequence ID" value="XM_016596380.1"/>
</dbReference>
<dbReference type="GO" id="GO:0051321">
    <property type="term" value="P:meiotic cell cycle"/>
    <property type="evidence" value="ECO:0000318"/>
    <property type="project" value="GO_Central"/>
</dbReference>
<comment type="similarity">
    <text evidence="1">Belongs to the replication factor A protein 1 family.</text>
</comment>
<dbReference type="GO" id="GO:0008270">
    <property type="term" value="F:zinc ion binding"/>
    <property type="evidence" value="ECO:0007669"/>
    <property type="project" value="UniProtKB-KW"/>
</dbReference>
<evidence type="ECO:0000256" key="1">
    <source>
        <dbReference type="ARBA" id="ARBA00005690"/>
    </source>
</evidence>
<dbReference type="GO" id="GO:0000724">
    <property type="term" value="P:double-strand break repair via homologous recombination"/>
    <property type="evidence" value="ECO:0000318"/>
    <property type="project" value="GO_Central"/>
</dbReference>
<dbReference type="PANTHER" id="PTHR47165">
    <property type="entry name" value="OS03G0429900 PROTEIN"/>
    <property type="match status" value="1"/>
</dbReference>
<dbReference type="Pfam" id="PF08646">
    <property type="entry name" value="Rep_fac-A_C"/>
    <property type="match status" value="1"/>
</dbReference>
<keyword evidence="3" id="KW-0863">Zinc-finger</keyword>
<dbReference type="GO" id="GO:0043047">
    <property type="term" value="F:single-stranded telomeric DNA binding"/>
    <property type="evidence" value="ECO:0000318"/>
    <property type="project" value="GO_Central"/>
</dbReference>
<dbReference type="Gene3D" id="2.40.50.140">
    <property type="entry name" value="Nucleic acid-binding proteins"/>
    <property type="match status" value="2"/>
</dbReference>
<protein>
    <submittedName>
        <fullName evidence="8">Replication protein A 70 kDa DNA-binding subunit A-like</fullName>
    </submittedName>
</protein>
<dbReference type="CDD" id="cd04476">
    <property type="entry name" value="RPA1_DBD_C"/>
    <property type="match status" value="1"/>
</dbReference>
<keyword evidence="4" id="KW-0862">Zinc</keyword>
<dbReference type="GO" id="GO:0006260">
    <property type="term" value="P:DNA replication"/>
    <property type="evidence" value="ECO:0000318"/>
    <property type="project" value="GO_Central"/>
</dbReference>
<organism evidence="8">
    <name type="scientific">Nicotiana tabacum</name>
    <name type="common">Common tobacco</name>
    <dbReference type="NCBI Taxonomy" id="4097"/>
    <lineage>
        <taxon>Eukaryota</taxon>
        <taxon>Viridiplantae</taxon>
        <taxon>Streptophyta</taxon>
        <taxon>Embryophyta</taxon>
        <taxon>Tracheophyta</taxon>
        <taxon>Spermatophyta</taxon>
        <taxon>Magnoliopsida</taxon>
        <taxon>eudicotyledons</taxon>
        <taxon>Gunneridae</taxon>
        <taxon>Pentapetalae</taxon>
        <taxon>asterids</taxon>
        <taxon>lamiids</taxon>
        <taxon>Solanales</taxon>
        <taxon>Solanaceae</taxon>
        <taxon>Nicotianoideae</taxon>
        <taxon>Nicotianeae</taxon>
        <taxon>Nicotiana</taxon>
    </lineage>
</organism>
<dbReference type="SUPFAM" id="SSF50249">
    <property type="entry name" value="Nucleic acid-binding proteins"/>
    <property type="match status" value="2"/>
</dbReference>
<evidence type="ECO:0000256" key="2">
    <source>
        <dbReference type="ARBA" id="ARBA00022723"/>
    </source>
</evidence>
<keyword evidence="5" id="KW-0238">DNA-binding</keyword>
<dbReference type="STRING" id="4097.A0A1S3YHY6"/>
<dbReference type="InterPro" id="IPR012340">
    <property type="entry name" value="NA-bd_OB-fold"/>
</dbReference>
<dbReference type="GO" id="GO:0003684">
    <property type="term" value="F:damaged DNA binding"/>
    <property type="evidence" value="ECO:0000318"/>
    <property type="project" value="GO_Central"/>
</dbReference>
<accession>A0A1S3YHY6</accession>
<dbReference type="GO" id="GO:0007004">
    <property type="term" value="P:telomere maintenance via telomerase"/>
    <property type="evidence" value="ECO:0000318"/>
    <property type="project" value="GO_Central"/>
</dbReference>
<dbReference type="AlphaFoldDB" id="A0A1S3YHY6"/>
<evidence type="ECO:0000313" key="8">
    <source>
        <dbReference type="RefSeq" id="XP_016451866.1"/>
    </source>
</evidence>
<dbReference type="PANTHER" id="PTHR47165:SF4">
    <property type="entry name" value="OS03G0429900 PROTEIN"/>
    <property type="match status" value="1"/>
</dbReference>
<keyword evidence="2" id="KW-0479">Metal-binding</keyword>
<evidence type="ECO:0000256" key="4">
    <source>
        <dbReference type="ARBA" id="ARBA00022833"/>
    </source>
</evidence>
<name>A0A1S3YHY6_TOBAC</name>
<sequence length="443" mass="50780">MRIVEETNDPTFHMDIFNLRPFYQFTNQHDVDEAELFDGVAQVVTYEAVQTYKQGDNKSVFMNIELEDDKRNRISATLWSELVDQIQPHLNASTANPLIVVLQLMKAQKYQGNYSVRSCWYASKIWINPTFPQFIDFKSRLDAALQSNYESLTQTSSQQSYSIRDELAKRIVLVKTIGNLVQCTQECNYWIAAKLVNLKLQRGWSYLGCNKCTRKVEKVGNKFLCKKCNEEDCSVGHRYRLQVRVMDRTTFISLLLWNREAQQLIGKSAKELKEGLVETSDADADYSYPGELDDILDKKFMFKVIVKQTNIESQDEVYQVVKVTNDDDLLKEYAHSSFEDTITDPLEIPEGQISGEEKVYGNFVAESKIKSILQTPIKKNISESGSSVLEDGDDCNAKLSQLKKYDKRSRSANKAPTVIADDDLNSQLSSNKVRRVIKKEKNP</sequence>
<dbReference type="KEGG" id="nta:107776479"/>
<feature type="compositionally biased region" description="Basic residues" evidence="6">
    <location>
        <begin position="432"/>
        <end position="443"/>
    </location>
</feature>
<dbReference type="OrthoDB" id="1750483at2759"/>
<evidence type="ECO:0000256" key="5">
    <source>
        <dbReference type="ARBA" id="ARBA00023125"/>
    </source>
</evidence>
<dbReference type="InterPro" id="IPR047192">
    <property type="entry name" value="Euk_RPA1_DBD_C"/>
</dbReference>
<feature type="region of interest" description="Disordered" evidence="6">
    <location>
        <begin position="401"/>
        <end position="443"/>
    </location>
</feature>
<dbReference type="InterPro" id="IPR013955">
    <property type="entry name" value="Rep_factor-A_C"/>
</dbReference>
<reference evidence="8" key="1">
    <citation type="submission" date="2025-08" db="UniProtKB">
        <authorList>
            <consortium name="RefSeq"/>
        </authorList>
    </citation>
    <scope>IDENTIFICATION</scope>
</reference>
<dbReference type="OMA" id="MDLEENC"/>
<dbReference type="GO" id="GO:0006289">
    <property type="term" value="P:nucleotide-excision repair"/>
    <property type="evidence" value="ECO:0000318"/>
    <property type="project" value="GO_Central"/>
</dbReference>
<feature type="domain" description="Replication factor A C-terminal" evidence="7">
    <location>
        <begin position="193"/>
        <end position="325"/>
    </location>
</feature>
<evidence type="ECO:0000256" key="6">
    <source>
        <dbReference type="SAM" id="MobiDB-lite"/>
    </source>
</evidence>
<gene>
    <name evidence="8" type="primary">LOC107776479</name>
</gene>
<dbReference type="CDD" id="cd04481">
    <property type="entry name" value="RPA1_DBD_B_like"/>
    <property type="match status" value="1"/>
</dbReference>
<evidence type="ECO:0000259" key="7">
    <source>
        <dbReference type="Pfam" id="PF08646"/>
    </source>
</evidence>
<dbReference type="PaxDb" id="4097-A0A1S3YHY6"/>
<proteinExistence type="inferred from homology"/>
<dbReference type="GO" id="GO:0005662">
    <property type="term" value="C:DNA replication factor A complex"/>
    <property type="evidence" value="ECO:0000318"/>
    <property type="project" value="GO_Central"/>
</dbReference>